<gene>
    <name evidence="4" type="ORF">Q760_09030</name>
</gene>
<evidence type="ECO:0000256" key="1">
    <source>
        <dbReference type="SAM" id="MobiDB-lite"/>
    </source>
</evidence>
<keyword evidence="2" id="KW-1133">Transmembrane helix</keyword>
<dbReference type="InterPro" id="IPR021949">
    <property type="entry name" value="DUF3566_TM"/>
</dbReference>
<protein>
    <submittedName>
        <fullName evidence="4">Membrane protein</fullName>
    </submittedName>
</protein>
<organism evidence="4 5">
    <name type="scientific">Cellulomonas cellasea DSM 20118</name>
    <dbReference type="NCBI Taxonomy" id="1408250"/>
    <lineage>
        <taxon>Bacteria</taxon>
        <taxon>Bacillati</taxon>
        <taxon>Actinomycetota</taxon>
        <taxon>Actinomycetes</taxon>
        <taxon>Micrococcales</taxon>
        <taxon>Cellulomonadaceae</taxon>
        <taxon>Cellulomonas</taxon>
    </lineage>
</organism>
<keyword evidence="5" id="KW-1185">Reference proteome</keyword>
<sequence length="276" mass="28429">MSSESAPPSIPPRKRPTAPATRPSSSTPPLRPAGSSAVDTEAPPAPGAAYADAPEREPVDTPAPRAEERPAASSARTSATPPPPADPEEPSPLQVAVGSVASSLKKAAAKTQAALASAAHPRAEERTMSATATGAQRTVNGQLPRPATGSMKAVPGAPRRVRLALSRVDPWSVMKLAFLLSVAIGIMIVVAAAVVWLTLDGMQVFAKADSLVREVLGAESPVNILEYVEFQRIVSAATLVAVIDVFLITALSTIGAFLYNLTAALVGGVHLTLTDE</sequence>
<feature type="domain" description="DUF3566" evidence="3">
    <location>
        <begin position="158"/>
        <end position="275"/>
    </location>
</feature>
<feature type="compositionally biased region" description="Basic and acidic residues" evidence="1">
    <location>
        <begin position="53"/>
        <end position="70"/>
    </location>
</feature>
<dbReference type="STRING" id="1408250.Q760_09030"/>
<dbReference type="Pfam" id="PF12089">
    <property type="entry name" value="DUF3566"/>
    <property type="match status" value="1"/>
</dbReference>
<evidence type="ECO:0000313" key="5">
    <source>
        <dbReference type="Proteomes" id="UP000029833"/>
    </source>
</evidence>
<dbReference type="EMBL" id="AXNT01000022">
    <property type="protein sequence ID" value="KGM03172.1"/>
    <property type="molecule type" value="Genomic_DNA"/>
</dbReference>
<evidence type="ECO:0000256" key="2">
    <source>
        <dbReference type="SAM" id="Phobius"/>
    </source>
</evidence>
<dbReference type="AlphaFoldDB" id="A0A0A0BAM1"/>
<feature type="compositionally biased region" description="Polar residues" evidence="1">
    <location>
        <begin position="128"/>
        <end position="141"/>
    </location>
</feature>
<keyword evidence="2" id="KW-0472">Membrane</keyword>
<reference evidence="4 5" key="1">
    <citation type="submission" date="2013-10" db="EMBL/GenBank/DDBJ databases">
        <authorList>
            <person name="Wang G."/>
            <person name="Zhuang W."/>
        </authorList>
    </citation>
    <scope>NUCLEOTIDE SEQUENCE [LARGE SCALE GENOMIC DNA]</scope>
    <source>
        <strain evidence="4 5">DSM 20118</strain>
    </source>
</reference>
<feature type="region of interest" description="Disordered" evidence="1">
    <location>
        <begin position="113"/>
        <end position="153"/>
    </location>
</feature>
<feature type="transmembrane region" description="Helical" evidence="2">
    <location>
        <begin position="233"/>
        <end position="259"/>
    </location>
</feature>
<evidence type="ECO:0000313" key="4">
    <source>
        <dbReference type="EMBL" id="KGM03172.1"/>
    </source>
</evidence>
<accession>A0A0A0BAM1</accession>
<proteinExistence type="predicted"/>
<dbReference type="RefSeq" id="WP_034626473.1">
    <property type="nucleotide sequence ID" value="NZ_AXNT01000022.1"/>
</dbReference>
<name>A0A0A0BAM1_9CELL</name>
<dbReference type="OrthoDB" id="3240216at2"/>
<feature type="transmembrane region" description="Helical" evidence="2">
    <location>
        <begin position="176"/>
        <end position="199"/>
    </location>
</feature>
<comment type="caution">
    <text evidence="4">The sequence shown here is derived from an EMBL/GenBank/DDBJ whole genome shotgun (WGS) entry which is preliminary data.</text>
</comment>
<keyword evidence="2" id="KW-0812">Transmembrane</keyword>
<evidence type="ECO:0000259" key="3">
    <source>
        <dbReference type="Pfam" id="PF12089"/>
    </source>
</evidence>
<feature type="compositionally biased region" description="Low complexity" evidence="1">
    <location>
        <begin position="17"/>
        <end position="28"/>
    </location>
</feature>
<feature type="region of interest" description="Disordered" evidence="1">
    <location>
        <begin position="1"/>
        <end position="92"/>
    </location>
</feature>
<dbReference type="Proteomes" id="UP000029833">
    <property type="component" value="Unassembled WGS sequence"/>
</dbReference>